<gene>
    <name evidence="2" type="ORF">GCM10009663_22560</name>
</gene>
<sequence length="192" mass="21014">MAEHRATAPVHAARHAADPAALPLVRPLVHGPGRVQPRRPVRHPHPGRHAAAGHAGTPDAAQRPGAGEPRPPRRPRSQCAPSRGAGQGDLAVRFAHRLVEVLTGVRPVGQLQRHTTLQGYQQLAVLVRTGPLRPRGRAPQPRLGRVYDSAPAPDALEVCVRVEFGPRHHMVAFRLERHRRTEQWQCAAVEAR</sequence>
<evidence type="ECO:0000313" key="2">
    <source>
        <dbReference type="EMBL" id="GAA1079647.1"/>
    </source>
</evidence>
<organism evidence="2 3">
    <name type="scientific">Kitasatospora arboriphila</name>
    <dbReference type="NCBI Taxonomy" id="258052"/>
    <lineage>
        <taxon>Bacteria</taxon>
        <taxon>Bacillati</taxon>
        <taxon>Actinomycetota</taxon>
        <taxon>Actinomycetes</taxon>
        <taxon>Kitasatosporales</taxon>
        <taxon>Streptomycetaceae</taxon>
        <taxon>Kitasatospora</taxon>
    </lineage>
</organism>
<dbReference type="Pfam" id="PF20060">
    <property type="entry name" value="DUF6459"/>
    <property type="match status" value="1"/>
</dbReference>
<keyword evidence="3" id="KW-1185">Reference proteome</keyword>
<accession>A0ABP4E272</accession>
<dbReference type="RefSeq" id="WP_344623398.1">
    <property type="nucleotide sequence ID" value="NZ_BAAALD010000016.1"/>
</dbReference>
<reference evidence="3" key="1">
    <citation type="journal article" date="2019" name="Int. J. Syst. Evol. Microbiol.">
        <title>The Global Catalogue of Microorganisms (GCM) 10K type strain sequencing project: providing services to taxonomists for standard genome sequencing and annotation.</title>
        <authorList>
            <consortium name="The Broad Institute Genomics Platform"/>
            <consortium name="The Broad Institute Genome Sequencing Center for Infectious Disease"/>
            <person name="Wu L."/>
            <person name="Ma J."/>
        </authorList>
    </citation>
    <scope>NUCLEOTIDE SEQUENCE [LARGE SCALE GENOMIC DNA]</scope>
    <source>
        <strain evidence="3">JCM 13002</strain>
    </source>
</reference>
<feature type="compositionally biased region" description="Basic residues" evidence="1">
    <location>
        <begin position="36"/>
        <end position="48"/>
    </location>
</feature>
<name>A0ABP4E272_9ACTN</name>
<proteinExistence type="predicted"/>
<protein>
    <submittedName>
        <fullName evidence="2">Uncharacterized protein</fullName>
    </submittedName>
</protein>
<feature type="region of interest" description="Disordered" evidence="1">
    <location>
        <begin position="1"/>
        <end position="88"/>
    </location>
</feature>
<evidence type="ECO:0000256" key="1">
    <source>
        <dbReference type="SAM" id="MobiDB-lite"/>
    </source>
</evidence>
<dbReference type="Proteomes" id="UP001499987">
    <property type="component" value="Unassembled WGS sequence"/>
</dbReference>
<feature type="compositionally biased region" description="Low complexity" evidence="1">
    <location>
        <begin position="49"/>
        <end position="68"/>
    </location>
</feature>
<dbReference type="EMBL" id="BAAALD010000016">
    <property type="protein sequence ID" value="GAA1079647.1"/>
    <property type="molecule type" value="Genomic_DNA"/>
</dbReference>
<dbReference type="InterPro" id="IPR045596">
    <property type="entry name" value="DUF6459"/>
</dbReference>
<evidence type="ECO:0000313" key="3">
    <source>
        <dbReference type="Proteomes" id="UP001499987"/>
    </source>
</evidence>
<comment type="caution">
    <text evidence="2">The sequence shown here is derived from an EMBL/GenBank/DDBJ whole genome shotgun (WGS) entry which is preliminary data.</text>
</comment>